<feature type="coiled-coil region" evidence="1">
    <location>
        <begin position="23"/>
        <end position="187"/>
    </location>
</feature>
<feature type="region of interest" description="Disordered" evidence="2">
    <location>
        <begin position="1189"/>
        <end position="1226"/>
    </location>
</feature>
<feature type="region of interest" description="Disordered" evidence="2">
    <location>
        <begin position="279"/>
        <end position="320"/>
    </location>
</feature>
<evidence type="ECO:0000259" key="3">
    <source>
        <dbReference type="Pfam" id="PF25817"/>
    </source>
</evidence>
<feature type="region of interest" description="Disordered" evidence="2">
    <location>
        <begin position="224"/>
        <end position="261"/>
    </location>
</feature>
<feature type="compositionally biased region" description="Basic and acidic residues" evidence="2">
    <location>
        <begin position="776"/>
        <end position="799"/>
    </location>
</feature>
<feature type="compositionally biased region" description="Low complexity" evidence="2">
    <location>
        <begin position="685"/>
        <end position="700"/>
    </location>
</feature>
<dbReference type="InterPro" id="IPR057881">
    <property type="entry name" value="ICE1_C"/>
</dbReference>
<proteinExistence type="predicted"/>
<feature type="compositionally biased region" description="Basic and acidic residues" evidence="2">
    <location>
        <begin position="1200"/>
        <end position="1215"/>
    </location>
</feature>
<feature type="region of interest" description="Disordered" evidence="2">
    <location>
        <begin position="732"/>
        <end position="759"/>
    </location>
</feature>
<feature type="region of interest" description="Disordered" evidence="2">
    <location>
        <begin position="1807"/>
        <end position="1896"/>
    </location>
</feature>
<accession>A0A7J8F0E1</accession>
<dbReference type="PANTHER" id="PTHR11852">
    <property type="entry name" value="PLATELET-ACTIVATING FACTOR ACETYLHYDROLASE"/>
    <property type="match status" value="1"/>
</dbReference>
<feature type="region of interest" description="Disordered" evidence="2">
    <location>
        <begin position="1446"/>
        <end position="1510"/>
    </location>
</feature>
<sequence>MMPGETHSAAPGTAAGLSRCQGCASLQQNLNEYVEALITLKQKIINTDNLLTEYQKKCDVLQLQFARRENSTLHHQVEQMLQKISPLQKCQEELGSLKAELEEKKSSLKLYQDTHQEYARVKEECLKTDAQKKKLEAKVKKLEEAAIKQIQDFKQLRNEKKMLEKEFKKTQERLDEFSKQKNEKELRHIGTQISSDSYGSIDRRKVKLLLKELWLCINTAHRVSGEGPRCVPGKSAEEKPQPGGSGEAGGPAPAVGSAPGATDMRTCLAELSMEIQGDFSGCHSAGEEGPQGPTCSGERQGAEAAAPRSEDDGAGLLDRGPAFDEDLQAAVDFFRLPPPLLSPVPSPPPGSLPALGSLPSALAPETYFGEYTDSSDNDSAQRRNSAASVSEEDTPEAQDCFGSSRKTGSCTVAEKLKSHEAAQALSTLEVNKVTAVGFGTLTATLRDPSATFSLAREKHWAVSSQFTSDGQISILDEAKRQRAVREMHRAARTEAALLKAAGSEGAGQPSGGPARETDVALRKSDSSYSPLGRRPLRELLASDGKAPLSQVMGLPKSDFSRWTDEITSESAPMAVSDRLQELSRELEKEREATQRFVLGESPEPEEDAGDAMDTTGLDAEAKFPSSTSRASSVCGGPQTSPASKCRDAHVPTEAYRSGQKLRARTPGASSLRSEPPGRCPGGSDLGSSSPASSPELGASGVRAQSGGEVPCAEAVKGGTEVRALPHSVFAKAPTGGQCASQGPGAARPPGHSPFPPPAASPCGCIKGGFGFGESTSWRHSDVSGRGGEERLQAGAEREATPPQLQRAAPSSENRGLASQPEPAGDRSSSLGLRAAASLLPNQVSVITTRARPGRAPCTRPEPPRPHSSEPASAADGVGGGTGQPPSAAGRGADREGTAQKVEEVAAVKRTSPEVSTSWRKSDFDSLSDPLPIENAHCPANDKLSFFSENVPAQNEDSVTEPAVQEAAQEQGPSPDATNLDSFGTGVDTLPRPVEVAASGGCPVEEAEVPRGDGVRCGGEAQAGAQGTPSMQQSREEPLELPLPPPGGTSSGGPAAVAAFSSAHGRKDEETRSLPETSPPSPVHRYTGVREVAGSDMEVESKAPSGSEGEHEPEGAVGAPQQGAAEADSGDGGDSGDGAAAGGAAEPQPPVEVGCLASALLGCSISPLPEVDRLSTADMVKFLESCELRDYSSGDSVSECSSKETLNKETNEEMKQSETSGEQYGKQLCEQETLETCEEWVGSEDEDGPLRGAGQLAQCSLEALSEVLGRLGQEFPAGCEDPDGKDAASLLLLSIQDGAAGERAEEQVSAPEAAGSSPHSPGPPAPAPDPDAQGGSPAGGTSSDENTEDRPEGSSVAPEPVAGGSAAPSPSQGSDAGAEQAAGPGAGREAGGTLQCRISTVTSEVINVLINKDQNLVIEKGDNWTIINGVALVPNVDQVILCDAPADSPGSPGGGGLAAGFSSVTPGEKSPETSHAGSPFQEPPCGGTPPCPQEEISSSGQTCNFDKSRLRNRPVKPSVRISAEIYDQAFESQTVASDHTYYNSKLEPLGKTKPRAKIPNKDQASKPAKAASSRAEASPGEVSPPPSGDRGVAKPPRQQTQTVLANADTSTPTDGAADALSKIRQEVGPPLPPLLAPLVATPPRSSHPVSPLISSSSPSSPTSPVGQLSPLCDVAAPPVTSPAPEEPGRASPLCTSPSPSAAPAGERTLSSPLQFCAATPKHALPVPGRLPPCASAHTAVAGPQENSVKILDTMYPELSARARTLSILKGNIQLARGPPADRQNAQGPVSAITGFKAITSTSTAFVKTGGSSGGDAHQGSGGKRTLPSCTLRSAKRLRLDSGSPDPETGSTSLEGASKHPRRDLPQGEVTATEEGEDSVATTSADSQLPLSPRETVETHDRAIADALRKIAESSFDLLPVIRSHVYVGNISKKPVMRDEEKEVVYDFSTAKKHLAECLLHSILSELKLQKVSEEHSYIHALCRVYVGICRQLGDVERARLFCYSLLKEDFPESEKLTLFIANMWHDVFISQSVINKAMQLVARQRAKGEVLNCLRAFLNWEKNAPADVGFMVSKLLLTIQLCPKTEFQSSERFGEDLSDNTWEYIFAIDLLCCHQKWVWTHDNIISKELWPVMDKWIKHRKGHANIAYIPDVIIASILRLIGRLGQLGLKEGFPSAVRNISSVIGMFIQHAREEDIPWGIQLAAVYALCDLSPSNPAEISKILEAWRKETGHSVPSAVVSSLEEVSALCAEELG</sequence>
<feature type="region of interest" description="Disordered" evidence="2">
    <location>
        <begin position="1297"/>
        <end position="1390"/>
    </location>
</feature>
<dbReference type="Pfam" id="PF25817">
    <property type="entry name" value="ICE1_C"/>
    <property type="match status" value="1"/>
</dbReference>
<feature type="compositionally biased region" description="Low complexity" evidence="2">
    <location>
        <begin position="1308"/>
        <end position="1318"/>
    </location>
</feature>
<feature type="compositionally biased region" description="Low complexity" evidence="2">
    <location>
        <begin position="1564"/>
        <end position="1578"/>
    </location>
</feature>
<feature type="compositionally biased region" description="Low complexity" evidence="2">
    <location>
        <begin position="1635"/>
        <end position="1663"/>
    </location>
</feature>
<evidence type="ECO:0000256" key="2">
    <source>
        <dbReference type="SAM" id="MobiDB-lite"/>
    </source>
</evidence>
<feature type="region of interest" description="Disordered" evidence="2">
    <location>
        <begin position="585"/>
        <end position="707"/>
    </location>
</feature>
<reference evidence="4 5" key="1">
    <citation type="journal article" date="2020" name="Nature">
        <title>Six reference-quality genomes reveal evolution of bat adaptations.</title>
        <authorList>
            <person name="Jebb D."/>
            <person name="Huang Z."/>
            <person name="Pippel M."/>
            <person name="Hughes G.M."/>
            <person name="Lavrichenko K."/>
            <person name="Devanna P."/>
            <person name="Winkler S."/>
            <person name="Jermiin L.S."/>
            <person name="Skirmuntt E.C."/>
            <person name="Katzourakis A."/>
            <person name="Burkitt-Gray L."/>
            <person name="Ray D.A."/>
            <person name="Sullivan K.A.M."/>
            <person name="Roscito J.G."/>
            <person name="Kirilenko B.M."/>
            <person name="Davalos L.M."/>
            <person name="Corthals A.P."/>
            <person name="Power M.L."/>
            <person name="Jones G."/>
            <person name="Ransome R.D."/>
            <person name="Dechmann D.K.N."/>
            <person name="Locatelli A.G."/>
            <person name="Puechmaille S.J."/>
            <person name="Fedrigo O."/>
            <person name="Jarvis E.D."/>
            <person name="Hiller M."/>
            <person name="Vernes S.C."/>
            <person name="Myers E.W."/>
            <person name="Teeling E.C."/>
        </authorList>
    </citation>
    <scope>NUCLEOTIDE SEQUENCE [LARGE SCALE GENOMIC DNA]</scope>
    <source>
        <strain evidence="4">MRouAeg1</strain>
        <tissue evidence="4">Muscle</tissue>
    </source>
</reference>
<feature type="compositionally biased region" description="Basic and acidic residues" evidence="2">
    <location>
        <begin position="515"/>
        <end position="525"/>
    </location>
</feature>
<evidence type="ECO:0000313" key="5">
    <source>
        <dbReference type="Proteomes" id="UP000593571"/>
    </source>
</evidence>
<feature type="compositionally biased region" description="Polar residues" evidence="2">
    <location>
        <begin position="372"/>
        <end position="388"/>
    </location>
</feature>
<feature type="compositionally biased region" description="Polar residues" evidence="2">
    <location>
        <begin position="1494"/>
        <end position="1504"/>
    </location>
</feature>
<name>A0A7J8F0E1_ROUAE</name>
<evidence type="ECO:0000256" key="1">
    <source>
        <dbReference type="SAM" id="Coils"/>
    </source>
</evidence>
<feature type="compositionally biased region" description="Polar residues" evidence="2">
    <location>
        <begin position="624"/>
        <end position="642"/>
    </location>
</feature>
<feature type="region of interest" description="Disordered" evidence="2">
    <location>
        <begin position="368"/>
        <end position="406"/>
    </location>
</feature>
<dbReference type="PANTHER" id="PTHR11852:SF4">
    <property type="entry name" value="LITTLE ELONGATION COMPLEX SUBUNIT 1"/>
    <property type="match status" value="1"/>
</dbReference>
<comment type="caution">
    <text evidence="4">The sequence shown here is derived from an EMBL/GenBank/DDBJ whole genome shotgun (WGS) entry which is preliminary data.</text>
</comment>
<feature type="compositionally biased region" description="Polar residues" evidence="2">
    <location>
        <begin position="1878"/>
        <end position="1888"/>
    </location>
</feature>
<dbReference type="Proteomes" id="UP000593571">
    <property type="component" value="Unassembled WGS sequence"/>
</dbReference>
<gene>
    <name evidence="4" type="ORF">HJG63_006548</name>
</gene>
<keyword evidence="5" id="KW-1185">Reference proteome</keyword>
<feature type="compositionally biased region" description="Low complexity" evidence="2">
    <location>
        <begin position="826"/>
        <end position="839"/>
    </location>
</feature>
<feature type="compositionally biased region" description="Pro residues" evidence="2">
    <location>
        <begin position="750"/>
        <end position="759"/>
    </location>
</feature>
<organism evidence="4 5">
    <name type="scientific">Rousettus aegyptiacus</name>
    <name type="common">Egyptian fruit bat</name>
    <name type="synonym">Pteropus aegyptiacus</name>
    <dbReference type="NCBI Taxonomy" id="9407"/>
    <lineage>
        <taxon>Eukaryota</taxon>
        <taxon>Metazoa</taxon>
        <taxon>Chordata</taxon>
        <taxon>Craniata</taxon>
        <taxon>Vertebrata</taxon>
        <taxon>Euteleostomi</taxon>
        <taxon>Mammalia</taxon>
        <taxon>Eutheria</taxon>
        <taxon>Laurasiatheria</taxon>
        <taxon>Chiroptera</taxon>
        <taxon>Yinpterochiroptera</taxon>
        <taxon>Pteropodoidea</taxon>
        <taxon>Pteropodidae</taxon>
        <taxon>Rousettinae</taxon>
        <taxon>Rousettus</taxon>
    </lineage>
</organism>
<keyword evidence="1" id="KW-0175">Coiled coil</keyword>
<protein>
    <submittedName>
        <fullName evidence="4">Interactor of little elongation complex ELL subunit 1</fullName>
    </submittedName>
</protein>
<feature type="compositionally biased region" description="Gly residues" evidence="2">
    <location>
        <begin position="1129"/>
        <end position="1140"/>
    </location>
</feature>
<feature type="compositionally biased region" description="Pro residues" evidence="2">
    <location>
        <begin position="1319"/>
        <end position="1328"/>
    </location>
</feature>
<dbReference type="EMBL" id="JACASE010000008">
    <property type="protein sequence ID" value="KAF6440752.1"/>
    <property type="molecule type" value="Genomic_DNA"/>
</dbReference>
<evidence type="ECO:0000313" key="4">
    <source>
        <dbReference type="EMBL" id="KAF6440752.1"/>
    </source>
</evidence>
<feature type="domain" description="Little elongation complex subunit 1 C-terminal" evidence="3">
    <location>
        <begin position="2052"/>
        <end position="2244"/>
    </location>
</feature>
<feature type="region of interest" description="Disordered" evidence="2">
    <location>
        <begin position="775"/>
        <end position="929"/>
    </location>
</feature>
<feature type="region of interest" description="Disordered" evidence="2">
    <location>
        <begin position="1544"/>
        <end position="1707"/>
    </location>
</feature>
<feature type="region of interest" description="Disordered" evidence="2">
    <location>
        <begin position="952"/>
        <end position="1149"/>
    </location>
</feature>
<feature type="compositionally biased region" description="Polar residues" evidence="2">
    <location>
        <begin position="1596"/>
        <end position="1612"/>
    </location>
</feature>
<feature type="compositionally biased region" description="Low complexity" evidence="2">
    <location>
        <begin position="250"/>
        <end position="261"/>
    </location>
</feature>
<feature type="compositionally biased region" description="Low complexity" evidence="2">
    <location>
        <begin position="1356"/>
        <end position="1382"/>
    </location>
</feature>
<feature type="region of interest" description="Disordered" evidence="2">
    <location>
        <begin position="500"/>
        <end position="535"/>
    </location>
</feature>
<feature type="compositionally biased region" description="Basic and acidic residues" evidence="2">
    <location>
        <begin position="891"/>
        <end position="906"/>
    </location>
</feature>